<name>A0A6J1Y906_ACIJB</name>
<evidence type="ECO:0000256" key="1">
    <source>
        <dbReference type="ARBA" id="ARBA00001946"/>
    </source>
</evidence>
<dbReference type="CTD" id="84304"/>
<evidence type="ECO:0000313" key="8">
    <source>
        <dbReference type="RefSeq" id="XP_026901476.1"/>
    </source>
</evidence>
<dbReference type="AlphaFoldDB" id="A0A6J1Y906"/>
<evidence type="ECO:0000256" key="2">
    <source>
        <dbReference type="ARBA" id="ARBA00022723"/>
    </source>
</evidence>
<evidence type="ECO:0000313" key="10">
    <source>
        <dbReference type="RefSeq" id="XP_053058985.1"/>
    </source>
</evidence>
<evidence type="ECO:0000256" key="3">
    <source>
        <dbReference type="ARBA" id="ARBA00022801"/>
    </source>
</evidence>
<keyword evidence="3" id="KW-0378">Hydrolase</keyword>
<dbReference type="RefSeq" id="XP_026901476.1">
    <property type="nucleotide sequence ID" value="XM_027045675.1"/>
</dbReference>
<gene>
    <name evidence="7 8 9 10 11 12 13" type="primary">NUDT22</name>
</gene>
<dbReference type="PANTHER" id="PTHR31835">
    <property type="entry name" value="URIDINE DIPHOSPHATE GLUCOSE PYROPHOSPHATASE"/>
    <property type="match status" value="1"/>
</dbReference>
<evidence type="ECO:0000313" key="9">
    <source>
        <dbReference type="RefSeq" id="XP_026901477.1"/>
    </source>
</evidence>
<dbReference type="InterPro" id="IPR055295">
    <property type="entry name" value="NUDT22/NUDT9-like"/>
</dbReference>
<accession>A0A6J1Y906</accession>
<comment type="cofactor">
    <cofactor evidence="1">
        <name>Mg(2+)</name>
        <dbReference type="ChEBI" id="CHEBI:18420"/>
    </cofactor>
</comment>
<protein>
    <submittedName>
        <fullName evidence="10 11">Uridine diphosphate glucose pyrophosphatase NUDT22 isoform X5</fullName>
    </submittedName>
    <submittedName>
        <fullName evidence="7 8">Uridine diphosphate glucose pyrophosphatase isoform X4</fullName>
    </submittedName>
</protein>
<proteinExistence type="predicted"/>
<evidence type="ECO:0000313" key="7">
    <source>
        <dbReference type="RefSeq" id="XP_026901475.1"/>
    </source>
</evidence>
<dbReference type="RefSeq" id="XP_053058985.1">
    <property type="nucleotide sequence ID" value="XM_053203010.1"/>
</dbReference>
<dbReference type="GO" id="GO:0052751">
    <property type="term" value="F:GDP-mannose hydrolase activity"/>
    <property type="evidence" value="ECO:0007669"/>
    <property type="project" value="TreeGrafter"/>
</dbReference>
<dbReference type="RefSeq" id="XP_026901477.1">
    <property type="nucleotide sequence ID" value="XM_027045676.1"/>
</dbReference>
<evidence type="ECO:0000313" key="11">
    <source>
        <dbReference type="RefSeq" id="XP_053058986.1"/>
    </source>
</evidence>
<dbReference type="RefSeq" id="XP_026901475.1">
    <property type="nucleotide sequence ID" value="XM_027045674.1"/>
</dbReference>
<keyword evidence="2" id="KW-0479">Metal-binding</keyword>
<organism evidence="6 8">
    <name type="scientific">Acinonyx jubatus</name>
    <name type="common">Cheetah</name>
    <dbReference type="NCBI Taxonomy" id="32536"/>
    <lineage>
        <taxon>Eukaryota</taxon>
        <taxon>Metazoa</taxon>
        <taxon>Chordata</taxon>
        <taxon>Craniata</taxon>
        <taxon>Vertebrata</taxon>
        <taxon>Euteleostomi</taxon>
        <taxon>Mammalia</taxon>
        <taxon>Eutheria</taxon>
        <taxon>Laurasiatheria</taxon>
        <taxon>Carnivora</taxon>
        <taxon>Feliformia</taxon>
        <taxon>Felidae</taxon>
        <taxon>Felinae</taxon>
        <taxon>Acinonyx</taxon>
    </lineage>
</organism>
<keyword evidence="6" id="KW-1185">Reference proteome</keyword>
<keyword evidence="4" id="KW-0460">Magnesium</keyword>
<dbReference type="RefSeq" id="XP_053058986.1">
    <property type="nucleotide sequence ID" value="XM_053203011.1"/>
</dbReference>
<evidence type="ECO:0000313" key="12">
    <source>
        <dbReference type="RefSeq" id="XP_053058987.1"/>
    </source>
</evidence>
<dbReference type="RefSeq" id="XP_053058988.1">
    <property type="nucleotide sequence ID" value="XM_053203013.1"/>
</dbReference>
<dbReference type="RefSeq" id="XP_053058987.1">
    <property type="nucleotide sequence ID" value="XM_053203012.1"/>
</dbReference>
<dbReference type="GO" id="GO:0046872">
    <property type="term" value="F:metal ion binding"/>
    <property type="evidence" value="ECO:0007669"/>
    <property type="project" value="UniProtKB-KW"/>
</dbReference>
<dbReference type="Proteomes" id="UP001652583">
    <property type="component" value="Chromosome D1"/>
</dbReference>
<dbReference type="PANTHER" id="PTHR31835:SF1">
    <property type="entry name" value="URIDINE DIPHOSPHATE GLUCOSE PYROPHOSPHATASE NUDT22"/>
    <property type="match status" value="1"/>
</dbReference>
<sequence>MTVAHYQEGTRPSLPSGRAGCRLSPGSLTPPSSACTQPSWHPLAHRGHSCSCAWALLPTETSWALTGPAQLPGCDSRGPLTGVTSRPTWQTRWGLAPHWPLQITSLSSCVALGRWLRHLDWWTCLVGTLSLSPLHKDLPGELVVHELFSSVLQEICDEVNVPLHTLSQPRLLGIARNETSAGRASAEFYVQCSLTSEQVKKHYVSGGAEAHESTGIIFVETQSVRRLQETEMWAELCPSAKGAIFLYNQVQEVPPESP</sequence>
<evidence type="ECO:0000256" key="4">
    <source>
        <dbReference type="ARBA" id="ARBA00022842"/>
    </source>
</evidence>
<feature type="region of interest" description="Disordered" evidence="5">
    <location>
        <begin position="1"/>
        <end position="22"/>
    </location>
</feature>
<evidence type="ECO:0000256" key="5">
    <source>
        <dbReference type="SAM" id="MobiDB-lite"/>
    </source>
</evidence>
<evidence type="ECO:0000313" key="6">
    <source>
        <dbReference type="Proteomes" id="UP001652583"/>
    </source>
</evidence>
<evidence type="ECO:0000313" key="13">
    <source>
        <dbReference type="RefSeq" id="XP_053058988.1"/>
    </source>
</evidence>
<dbReference type="GeneID" id="106981714"/>
<reference evidence="7 8" key="1">
    <citation type="submission" date="2025-04" db="UniProtKB">
        <authorList>
            <consortium name="RefSeq"/>
        </authorList>
    </citation>
    <scope>IDENTIFICATION</scope>
    <source>
        <tissue evidence="7 8">Blood</tissue>
    </source>
</reference>